<gene>
    <name evidence="4" type="ORF">BXY64_2541</name>
</gene>
<dbReference type="PRINTS" id="PR00364">
    <property type="entry name" value="DISEASERSIST"/>
</dbReference>
<evidence type="ECO:0000256" key="2">
    <source>
        <dbReference type="SAM" id="Phobius"/>
    </source>
</evidence>
<evidence type="ECO:0000313" key="5">
    <source>
        <dbReference type="Proteomes" id="UP000284531"/>
    </source>
</evidence>
<accession>A0A419X403</accession>
<name>A0A419X403_9BACT</name>
<dbReference type="Pfam" id="PF00931">
    <property type="entry name" value="NB-ARC"/>
    <property type="match status" value="1"/>
</dbReference>
<evidence type="ECO:0000259" key="3">
    <source>
        <dbReference type="Pfam" id="PF00931"/>
    </source>
</evidence>
<evidence type="ECO:0000256" key="1">
    <source>
        <dbReference type="PROSITE-ProRule" id="PRU00339"/>
    </source>
</evidence>
<dbReference type="Pfam" id="PF13424">
    <property type="entry name" value="TPR_12"/>
    <property type="match status" value="1"/>
</dbReference>
<dbReference type="InterPro" id="IPR027417">
    <property type="entry name" value="P-loop_NTPase"/>
</dbReference>
<feature type="repeat" description="TPR" evidence="1">
    <location>
        <begin position="523"/>
        <end position="556"/>
    </location>
</feature>
<dbReference type="PANTHER" id="PTHR47691">
    <property type="entry name" value="REGULATOR-RELATED"/>
    <property type="match status" value="1"/>
</dbReference>
<dbReference type="AlphaFoldDB" id="A0A419X403"/>
<dbReference type="Gene3D" id="3.40.50.300">
    <property type="entry name" value="P-loop containing nucleotide triphosphate hydrolases"/>
    <property type="match status" value="1"/>
</dbReference>
<dbReference type="GO" id="GO:0043531">
    <property type="term" value="F:ADP binding"/>
    <property type="evidence" value="ECO:0007669"/>
    <property type="project" value="InterPro"/>
</dbReference>
<feature type="transmembrane region" description="Helical" evidence="2">
    <location>
        <begin position="6"/>
        <end position="28"/>
    </location>
</feature>
<keyword evidence="1" id="KW-0802">TPR repeat</keyword>
<dbReference type="OrthoDB" id="1090267at2"/>
<dbReference type="InterPro" id="IPR019734">
    <property type="entry name" value="TPR_rpt"/>
</dbReference>
<proteinExistence type="predicted"/>
<keyword evidence="2" id="KW-0472">Membrane</keyword>
<comment type="caution">
    <text evidence="4">The sequence shown here is derived from an EMBL/GenBank/DDBJ whole genome shotgun (WGS) entry which is preliminary data.</text>
</comment>
<sequence length="706" mass="81692">MEVFGIVIGIIGGLFTIIVGSIEIHKFIKDKKNRISSKGTNQSTPIEKLIPNINDQIRFQGEITINSNLPRRELFVGRKQEINNIYKAFNSHFPIISITGIGGIGKTSIAKEVCYKFLNEKIFDGVIWITAMDSKLEFEEVIDIILKSSDLNFALKLPLKEKKKQVNNLLNSYKILLVLDSFEEFVNDKDLIKFLENIPSNSRIFLTTRFVENIDAFQVPLEGFEEDESLEFVIEHAKLIGLELKSDEEKILWKLFSLIGFAPLAMKWALGQIKQRGQSIETVSKWIKSAKGDIFESIFNYSWSILNENDKLVLMTSSILHSSINIDVYNRVTELEESTLEDAITTLVELSLLSASNSMQKKDKKYKLHPLTRFFTKSHLRKNKPLETKLIQRSISYYLDFINSHGGKKWKWGSFDALDREYDNIVQTINWLYDQKEWLSIKEIRNQLTLFLSIRGHWNKRKELAYKVIEACRETNDNITMAWCLVYDLAYIDLKYKKYDSARLKVKEGIEYFQLHEDTLGVATATRHLGRIAQMKGDYQKAKELYEKSYAIYKSQDPDYGAFLLWDLGDLYREQKQYSKAKEYFNRSLNESSGKEGKSEAVNSMAHGCMGEIAQMEKEYDLALFHYKEGLKIANRIGRSDEMALANKRLALFMYNIVKDDGQALKYAKDAHVVYFQLADYESVNELILLVQRIEKKSNICSSELK</sequence>
<dbReference type="SUPFAM" id="SSF48452">
    <property type="entry name" value="TPR-like"/>
    <property type="match status" value="2"/>
</dbReference>
<keyword evidence="2" id="KW-0812">Transmembrane</keyword>
<protein>
    <submittedName>
        <fullName evidence="4">NB-ARC domain-containing protein</fullName>
    </submittedName>
</protein>
<feature type="repeat" description="TPR" evidence="1">
    <location>
        <begin position="562"/>
        <end position="595"/>
    </location>
</feature>
<organism evidence="4 5">
    <name type="scientific">Marinifilum flexuosum</name>
    <dbReference type="NCBI Taxonomy" id="1117708"/>
    <lineage>
        <taxon>Bacteria</taxon>
        <taxon>Pseudomonadati</taxon>
        <taxon>Bacteroidota</taxon>
        <taxon>Bacteroidia</taxon>
        <taxon>Marinilabiliales</taxon>
        <taxon>Marinifilaceae</taxon>
    </lineage>
</organism>
<keyword evidence="2" id="KW-1133">Transmembrane helix</keyword>
<feature type="domain" description="NB-ARC" evidence="3">
    <location>
        <begin position="90"/>
        <end position="231"/>
    </location>
</feature>
<reference evidence="4 5" key="1">
    <citation type="submission" date="2018-09" db="EMBL/GenBank/DDBJ databases">
        <title>Genomic Encyclopedia of Archaeal and Bacterial Type Strains, Phase II (KMG-II): from individual species to whole genera.</title>
        <authorList>
            <person name="Goeker M."/>
        </authorList>
    </citation>
    <scope>NUCLEOTIDE SEQUENCE [LARGE SCALE GENOMIC DNA]</scope>
    <source>
        <strain evidence="4 5">DSM 21950</strain>
    </source>
</reference>
<dbReference type="PANTHER" id="PTHR47691:SF3">
    <property type="entry name" value="HTH-TYPE TRANSCRIPTIONAL REGULATOR RV0890C-RELATED"/>
    <property type="match status" value="1"/>
</dbReference>
<dbReference type="InterPro" id="IPR002182">
    <property type="entry name" value="NB-ARC"/>
</dbReference>
<evidence type="ECO:0000313" key="4">
    <source>
        <dbReference type="EMBL" id="RKE02451.1"/>
    </source>
</evidence>
<keyword evidence="5" id="KW-1185">Reference proteome</keyword>
<dbReference type="SMART" id="SM00028">
    <property type="entry name" value="TPR"/>
    <property type="match status" value="3"/>
</dbReference>
<dbReference type="SUPFAM" id="SSF52540">
    <property type="entry name" value="P-loop containing nucleoside triphosphate hydrolases"/>
    <property type="match status" value="1"/>
</dbReference>
<dbReference type="Proteomes" id="UP000284531">
    <property type="component" value="Unassembled WGS sequence"/>
</dbReference>
<dbReference type="Gene3D" id="1.25.40.10">
    <property type="entry name" value="Tetratricopeptide repeat domain"/>
    <property type="match status" value="2"/>
</dbReference>
<dbReference type="EMBL" id="RAPQ01000009">
    <property type="protein sequence ID" value="RKE02451.1"/>
    <property type="molecule type" value="Genomic_DNA"/>
</dbReference>
<dbReference type="InterPro" id="IPR011990">
    <property type="entry name" value="TPR-like_helical_dom_sf"/>
</dbReference>
<dbReference type="RefSeq" id="WP_120240315.1">
    <property type="nucleotide sequence ID" value="NZ_RAPQ01000009.1"/>
</dbReference>
<dbReference type="PROSITE" id="PS50005">
    <property type="entry name" value="TPR"/>
    <property type="match status" value="2"/>
</dbReference>